<feature type="non-terminal residue" evidence="1">
    <location>
        <position position="1"/>
    </location>
</feature>
<dbReference type="Proteomes" id="UP000789570">
    <property type="component" value="Unassembled WGS sequence"/>
</dbReference>
<dbReference type="OrthoDB" id="2421943at2759"/>
<reference evidence="1" key="1">
    <citation type="submission" date="2021-06" db="EMBL/GenBank/DDBJ databases">
        <authorList>
            <person name="Kallberg Y."/>
            <person name="Tangrot J."/>
            <person name="Rosling A."/>
        </authorList>
    </citation>
    <scope>NUCLEOTIDE SEQUENCE</scope>
    <source>
        <strain evidence="1">UK204</strain>
    </source>
</reference>
<proteinExistence type="predicted"/>
<evidence type="ECO:0000313" key="1">
    <source>
        <dbReference type="EMBL" id="CAG8751684.1"/>
    </source>
</evidence>
<evidence type="ECO:0000313" key="2">
    <source>
        <dbReference type="Proteomes" id="UP000789570"/>
    </source>
</evidence>
<gene>
    <name evidence="1" type="ORF">FCALED_LOCUS16361</name>
</gene>
<organism evidence="1 2">
    <name type="scientific">Funneliformis caledonium</name>
    <dbReference type="NCBI Taxonomy" id="1117310"/>
    <lineage>
        <taxon>Eukaryota</taxon>
        <taxon>Fungi</taxon>
        <taxon>Fungi incertae sedis</taxon>
        <taxon>Mucoromycota</taxon>
        <taxon>Glomeromycotina</taxon>
        <taxon>Glomeromycetes</taxon>
        <taxon>Glomerales</taxon>
        <taxon>Glomeraceae</taxon>
        <taxon>Funneliformis</taxon>
    </lineage>
</organism>
<protein>
    <submittedName>
        <fullName evidence="1">15321_t:CDS:1</fullName>
    </submittedName>
</protein>
<keyword evidence="2" id="KW-1185">Reference proteome</keyword>
<dbReference type="AlphaFoldDB" id="A0A9N9NMI1"/>
<comment type="caution">
    <text evidence="1">The sequence shown here is derived from an EMBL/GenBank/DDBJ whole genome shotgun (WGS) entry which is preliminary data.</text>
</comment>
<feature type="non-terminal residue" evidence="1">
    <location>
        <position position="192"/>
    </location>
</feature>
<dbReference type="EMBL" id="CAJVPQ010018696">
    <property type="protein sequence ID" value="CAG8751684.1"/>
    <property type="molecule type" value="Genomic_DNA"/>
</dbReference>
<name>A0A9N9NMI1_9GLOM</name>
<sequence>MHLDETLLSRASSRTFNKLRENVPNIVPKTMSEQKHCFRFLHPFINLIFLRRNKDYEVRLDRSVKGTKLRPDLFYTVDGTSAGKIINQFLSSKGGLRESAIFLNCGDIIQTYIMDLQYDGIYRLWAFLKSKLVIDEPSLSLIESNFAHFVALEGCVTKLSKDYKNRRMPTTLHEQIHYVRNIPDFYQIKDII</sequence>
<accession>A0A9N9NMI1</accession>